<protein>
    <submittedName>
        <fullName evidence="2">Uncharacterized protein</fullName>
    </submittedName>
</protein>
<feature type="region of interest" description="Disordered" evidence="1">
    <location>
        <begin position="67"/>
        <end position="88"/>
    </location>
</feature>
<proteinExistence type="predicted"/>
<comment type="caution">
    <text evidence="2">The sequence shown here is derived from an EMBL/GenBank/DDBJ whole genome shotgun (WGS) entry which is preliminary data.</text>
</comment>
<dbReference type="RefSeq" id="WP_357988372.1">
    <property type="nucleotide sequence ID" value="NZ_JBFAIH010000045.1"/>
</dbReference>
<organism evidence="2 3">
    <name type="scientific">Nocardia fusca</name>
    <dbReference type="NCBI Taxonomy" id="941183"/>
    <lineage>
        <taxon>Bacteria</taxon>
        <taxon>Bacillati</taxon>
        <taxon>Actinomycetota</taxon>
        <taxon>Actinomycetes</taxon>
        <taxon>Mycobacteriales</taxon>
        <taxon>Nocardiaceae</taxon>
        <taxon>Nocardia</taxon>
    </lineage>
</organism>
<evidence type="ECO:0000313" key="3">
    <source>
        <dbReference type="Proteomes" id="UP001551658"/>
    </source>
</evidence>
<reference evidence="2 3" key="1">
    <citation type="submission" date="2024-06" db="EMBL/GenBank/DDBJ databases">
        <title>The Natural Products Discovery Center: Release of the First 8490 Sequenced Strains for Exploring Actinobacteria Biosynthetic Diversity.</title>
        <authorList>
            <person name="Kalkreuter E."/>
            <person name="Kautsar S.A."/>
            <person name="Yang D."/>
            <person name="Bader C.D."/>
            <person name="Teijaro C.N."/>
            <person name="Fluegel L."/>
            <person name="Davis C.M."/>
            <person name="Simpson J.R."/>
            <person name="Lauterbach L."/>
            <person name="Steele A.D."/>
            <person name="Gui C."/>
            <person name="Meng S."/>
            <person name="Li G."/>
            <person name="Viehrig K."/>
            <person name="Ye F."/>
            <person name="Su P."/>
            <person name="Kiefer A.F."/>
            <person name="Nichols A."/>
            <person name="Cepeda A.J."/>
            <person name="Yan W."/>
            <person name="Fan B."/>
            <person name="Jiang Y."/>
            <person name="Adhikari A."/>
            <person name="Zheng C.-J."/>
            <person name="Schuster L."/>
            <person name="Cowan T.M."/>
            <person name="Smanski M.J."/>
            <person name="Chevrette M.G."/>
            <person name="De Carvalho L.P.S."/>
            <person name="Shen B."/>
        </authorList>
    </citation>
    <scope>NUCLEOTIDE SEQUENCE [LARGE SCALE GENOMIC DNA]</scope>
    <source>
        <strain evidence="2 3">NPDC050671</strain>
    </source>
</reference>
<sequence length="88" mass="9282">MPDSLQPATSPGPDPADGAQLKDALRAANRAEPSNFERLVHLGRSDTMAIFTAALIEAKGRSNLIDTSEIIGHGDESATAPSSERDRP</sequence>
<evidence type="ECO:0000313" key="2">
    <source>
        <dbReference type="EMBL" id="MEV0367994.1"/>
    </source>
</evidence>
<dbReference type="EMBL" id="JBFAIH010000045">
    <property type="protein sequence ID" value="MEV0367994.1"/>
    <property type="molecule type" value="Genomic_DNA"/>
</dbReference>
<name>A0ABV3FJY0_9NOCA</name>
<keyword evidence="3" id="KW-1185">Reference proteome</keyword>
<gene>
    <name evidence="2" type="ORF">AB0H72_35455</name>
</gene>
<accession>A0ABV3FJY0</accession>
<evidence type="ECO:0000256" key="1">
    <source>
        <dbReference type="SAM" id="MobiDB-lite"/>
    </source>
</evidence>
<dbReference type="Proteomes" id="UP001551658">
    <property type="component" value="Unassembled WGS sequence"/>
</dbReference>